<name>A0A895XUK5_9ACTN</name>
<organism evidence="2 3">
    <name type="scientific">Natronoglycomyces albus</name>
    <dbReference type="NCBI Taxonomy" id="2811108"/>
    <lineage>
        <taxon>Bacteria</taxon>
        <taxon>Bacillati</taxon>
        <taxon>Actinomycetota</taxon>
        <taxon>Actinomycetes</taxon>
        <taxon>Glycomycetales</taxon>
        <taxon>Glycomycetaceae</taxon>
        <taxon>Natronoglycomyces</taxon>
    </lineage>
</organism>
<proteinExistence type="predicted"/>
<feature type="region of interest" description="Disordered" evidence="1">
    <location>
        <begin position="248"/>
        <end position="271"/>
    </location>
</feature>
<dbReference type="RefSeq" id="WP_213173148.1">
    <property type="nucleotide sequence ID" value="NZ_CP070498.1"/>
</dbReference>
<evidence type="ECO:0000313" key="3">
    <source>
        <dbReference type="Proteomes" id="UP000662939"/>
    </source>
</evidence>
<evidence type="ECO:0000256" key="1">
    <source>
        <dbReference type="SAM" id="MobiDB-lite"/>
    </source>
</evidence>
<keyword evidence="3" id="KW-1185">Reference proteome</keyword>
<reference evidence="2" key="1">
    <citation type="submission" date="2021-02" db="EMBL/GenBank/DDBJ databases">
        <title>Natronoglycomyces albus gen. nov., sp. nov, a haloalkaliphilic actinobacterium from a soda solonchak soil.</title>
        <authorList>
            <person name="Sorokin D.Y."/>
            <person name="Khijniak T.V."/>
            <person name="Zakharycheva A.P."/>
            <person name="Boueva O.V."/>
            <person name="Ariskina E.V."/>
            <person name="Hahnke R.L."/>
            <person name="Bunk B."/>
            <person name="Sproer C."/>
            <person name="Schumann P."/>
            <person name="Evtushenko L.I."/>
            <person name="Kublanov I.V."/>
        </authorList>
    </citation>
    <scope>NUCLEOTIDE SEQUENCE</scope>
    <source>
        <strain evidence="2">DSM 106290</strain>
        <plasmid evidence="2">p1</plasmid>
    </source>
</reference>
<geneLocation type="plasmid" evidence="2 3">
    <name>p1</name>
</geneLocation>
<dbReference type="Proteomes" id="UP000662939">
    <property type="component" value="Plasmid p1"/>
</dbReference>
<accession>A0A895XUK5</accession>
<protein>
    <submittedName>
        <fullName evidence="2">Uncharacterized protein</fullName>
    </submittedName>
</protein>
<gene>
    <name evidence="2" type="ORF">JQS30_17070</name>
</gene>
<dbReference type="AlphaFoldDB" id="A0A895XUK5"/>
<sequence>MADTVAISPAVAPPDPGPGTWLVDHKTRARRARSRARQMEALTRTTQPIIRLAAIIAKLDIELPRRRGKRLEMLLAYMTVLSDWRSGRRSRPGRDTSAALLGITADHVRKLWRRLEALELIERTATGQHLAHDEVKRQPREEYHVVQRSEWTLPAPEGIYAEDVQASHIDRALAALAAVAELLATLDDGPAETVEVTGHMVAAWRSLMSERANQEKDSYCCPIYRFISSTLPSRSPSSLPKAAYGRTWQEAATKEGQKRQRRAKRRAMNPQALELARSLRNDSRLPQLKNAPLPILVNSLTARANAGWTASDVVKAVQRAVEARNSRWGYYDPPINPDKSIAWLSRLLGEVADIYPVQRPPHVVAEEAAEASRARQAARRTAAPAVVRTAGDRRRARIQVPRRRRGHRTTQNEMFDQTVAGRARVATTPPVAAQWAPPQPTGPQCALCGHSGPDVDHRALLGRGNVEVCSGCHHWHTHLARLNTTSHHTAT</sequence>
<dbReference type="EMBL" id="CP070498">
    <property type="protein sequence ID" value="QSB07153.1"/>
    <property type="molecule type" value="Genomic_DNA"/>
</dbReference>
<keyword evidence="2" id="KW-0614">Plasmid</keyword>
<dbReference type="KEGG" id="nav:JQS30_17070"/>
<evidence type="ECO:0000313" key="2">
    <source>
        <dbReference type="EMBL" id="QSB07153.1"/>
    </source>
</evidence>